<dbReference type="Gene3D" id="2.60.120.10">
    <property type="entry name" value="Jelly Rolls"/>
    <property type="match status" value="1"/>
</dbReference>
<reference evidence="3" key="1">
    <citation type="submission" date="2025-08" db="UniProtKB">
        <authorList>
            <consortium name="RefSeq"/>
        </authorList>
    </citation>
    <scope>IDENTIFICATION</scope>
</reference>
<dbReference type="InterPro" id="IPR050818">
    <property type="entry name" value="KCNH_animal-type"/>
</dbReference>
<dbReference type="InterPro" id="IPR018490">
    <property type="entry name" value="cNMP-bd_dom_sf"/>
</dbReference>
<organism evidence="2 3">
    <name type="scientific">Trichoplusia ni</name>
    <name type="common">Cabbage looper</name>
    <dbReference type="NCBI Taxonomy" id="7111"/>
    <lineage>
        <taxon>Eukaryota</taxon>
        <taxon>Metazoa</taxon>
        <taxon>Ecdysozoa</taxon>
        <taxon>Arthropoda</taxon>
        <taxon>Hexapoda</taxon>
        <taxon>Insecta</taxon>
        <taxon>Pterygota</taxon>
        <taxon>Neoptera</taxon>
        <taxon>Endopterygota</taxon>
        <taxon>Lepidoptera</taxon>
        <taxon>Glossata</taxon>
        <taxon>Ditrysia</taxon>
        <taxon>Noctuoidea</taxon>
        <taxon>Noctuidae</taxon>
        <taxon>Plusiinae</taxon>
        <taxon>Trichoplusia</taxon>
    </lineage>
</organism>
<dbReference type="RefSeq" id="XP_026726664.1">
    <property type="nucleotide sequence ID" value="XM_026870863.1"/>
</dbReference>
<dbReference type="InterPro" id="IPR000595">
    <property type="entry name" value="cNMP-bd_dom"/>
</dbReference>
<dbReference type="GeneID" id="113493065"/>
<dbReference type="InterPro" id="IPR014710">
    <property type="entry name" value="RmlC-like_jellyroll"/>
</dbReference>
<dbReference type="PANTHER" id="PTHR10217:SF435">
    <property type="entry name" value="POTASSIUM VOLTAGE-GATED CHANNEL PROTEIN EAG"/>
    <property type="match status" value="1"/>
</dbReference>
<dbReference type="KEGG" id="tnl:113493065"/>
<name>A0A7E5VED7_TRINI</name>
<dbReference type="InParanoid" id="A0A7E5VED7"/>
<evidence type="ECO:0000313" key="2">
    <source>
        <dbReference type="Proteomes" id="UP000322000"/>
    </source>
</evidence>
<dbReference type="PANTHER" id="PTHR10217">
    <property type="entry name" value="VOLTAGE AND LIGAND GATED POTASSIUM CHANNEL"/>
    <property type="match status" value="1"/>
</dbReference>
<evidence type="ECO:0000313" key="3">
    <source>
        <dbReference type="RefSeq" id="XP_026726664.1"/>
    </source>
</evidence>
<dbReference type="SUPFAM" id="SSF51206">
    <property type="entry name" value="cAMP-binding domain-like"/>
    <property type="match status" value="1"/>
</dbReference>
<dbReference type="CDD" id="cd00038">
    <property type="entry name" value="CAP_ED"/>
    <property type="match status" value="1"/>
</dbReference>
<feature type="domain" description="Cyclic nucleotide-binding" evidence="1">
    <location>
        <begin position="1"/>
        <end position="118"/>
    </location>
</feature>
<dbReference type="GO" id="GO:0005249">
    <property type="term" value="F:voltage-gated potassium channel activity"/>
    <property type="evidence" value="ECO:0007669"/>
    <property type="project" value="TreeGrafter"/>
</dbReference>
<gene>
    <name evidence="3" type="primary">LOC113493065</name>
</gene>
<dbReference type="Proteomes" id="UP000322000">
    <property type="component" value="Chromosome 4"/>
</dbReference>
<dbReference type="PROSITE" id="PS50042">
    <property type="entry name" value="CNMP_BINDING_3"/>
    <property type="match status" value="1"/>
</dbReference>
<dbReference type="AlphaFoldDB" id="A0A7E5VED7"/>
<proteinExistence type="predicted"/>
<keyword evidence="2" id="KW-1185">Reference proteome</keyword>
<dbReference type="GO" id="GO:0005886">
    <property type="term" value="C:plasma membrane"/>
    <property type="evidence" value="ECO:0007669"/>
    <property type="project" value="TreeGrafter"/>
</dbReference>
<dbReference type="OrthoDB" id="7474743at2759"/>
<accession>A0A7E5VED7</accession>
<dbReference type="SMART" id="SM00100">
    <property type="entry name" value="cNMP"/>
    <property type="match status" value="1"/>
</dbReference>
<evidence type="ECO:0000259" key="1">
    <source>
        <dbReference type="PROSITE" id="PS50042"/>
    </source>
</evidence>
<dbReference type="GO" id="GO:0042391">
    <property type="term" value="P:regulation of membrane potential"/>
    <property type="evidence" value="ECO:0007669"/>
    <property type="project" value="TreeGrafter"/>
</dbReference>
<protein>
    <submittedName>
        <fullName evidence="3">Uncharacterized protein LOC113493065</fullName>
    </submittedName>
</protein>
<dbReference type="Pfam" id="PF00027">
    <property type="entry name" value="cNMP_binding"/>
    <property type="match status" value="1"/>
</dbReference>
<sequence length="135" mass="15744">MPDYFKRQLCARLRRVVIFPGKCIVREGDTFTTTYFVHQGELEKWYNDASGEGKLLSVLYTNGYFGCITGLFPNRKNEFTYYARTVVDLVHLDLDNWRDLLAAYPDLKAVLYNATREIRQEYARENYGKGKSFSA</sequence>